<feature type="compositionally biased region" description="Low complexity" evidence="1">
    <location>
        <begin position="383"/>
        <end position="393"/>
    </location>
</feature>
<feature type="transmembrane region" description="Helical" evidence="2">
    <location>
        <begin position="215"/>
        <end position="233"/>
    </location>
</feature>
<evidence type="ECO:0000256" key="1">
    <source>
        <dbReference type="SAM" id="MobiDB-lite"/>
    </source>
</evidence>
<feature type="compositionally biased region" description="Polar residues" evidence="1">
    <location>
        <begin position="394"/>
        <end position="405"/>
    </location>
</feature>
<keyword evidence="2" id="KW-0472">Membrane</keyword>
<sequence>MSTALPVTGSRAASQPSLAVKVSRDGRTGPVAANTVLAGTMMSLFGISWDIQWHVDVGPDTFFTLSHLMLYSGSAIAGLASLAMVLIATAAQRAGQSVDRFPGGTPVRVLGGVFRAPLGYLITGTGAALFLLFGLLDLWWHSLYGFDAVLDSPPHIGLFLSISFSMVGSVIVFAAARDTRWGRAGVILSIPVLIVFSPITTKAFGALPLPVDPDLVGTILFSTLLLILGTLTIGRRTTALTIAATLGALQLVLWWFSPWAARVYADATGLPLRDNLGDDPPELPSGIPVFMLFAAAAGTALMWLSRRRGWSGRIAPQIMGAGGGAVIGLSLPVQSALFGDSGPTSAELLEMTAAGLVTGVLAGYLAARLAVLLREQSTASVTNASVTSASVTNPSATNVSVTKGR</sequence>
<dbReference type="EMBL" id="JAAIKT010000008">
    <property type="protein sequence ID" value="NEW70680.1"/>
    <property type="molecule type" value="Genomic_DNA"/>
</dbReference>
<evidence type="ECO:0000313" key="4">
    <source>
        <dbReference type="Proteomes" id="UP000476310"/>
    </source>
</evidence>
<dbReference type="AlphaFoldDB" id="A0A6G4ABT0"/>
<feature type="transmembrane region" description="Helical" evidence="2">
    <location>
        <begin position="317"/>
        <end position="339"/>
    </location>
</feature>
<feature type="transmembrane region" description="Helical" evidence="2">
    <location>
        <begin position="240"/>
        <end position="265"/>
    </location>
</feature>
<organism evidence="3 4">
    <name type="scientific">Streptomyces rhizosphaericus</name>
    <dbReference type="NCBI Taxonomy" id="114699"/>
    <lineage>
        <taxon>Bacteria</taxon>
        <taxon>Bacillati</taxon>
        <taxon>Actinomycetota</taxon>
        <taxon>Actinomycetes</taxon>
        <taxon>Kitasatosporales</taxon>
        <taxon>Streptomycetaceae</taxon>
        <taxon>Streptomyces</taxon>
        <taxon>Streptomyces violaceusniger group</taxon>
    </lineage>
</organism>
<keyword evidence="2" id="KW-1133">Transmembrane helix</keyword>
<evidence type="ECO:0000313" key="3">
    <source>
        <dbReference type="EMBL" id="NEW70680.1"/>
    </source>
</evidence>
<feature type="transmembrane region" description="Helical" evidence="2">
    <location>
        <begin position="188"/>
        <end position="209"/>
    </location>
</feature>
<proteinExistence type="predicted"/>
<accession>A0A6G4ABT0</accession>
<reference evidence="3" key="1">
    <citation type="submission" date="2020-02" db="EMBL/GenBank/DDBJ databases">
        <title>A new Streptomyces sp. for controlling soil-borne diseases.</title>
        <authorList>
            <person name="Li X."/>
            <person name="Tian Y."/>
            <person name="Gao K."/>
        </authorList>
    </citation>
    <scope>NUCLEOTIDE SEQUENCE [LARGE SCALE GENOMIC DNA]</scope>
    <source>
        <strain evidence="3">0250</strain>
    </source>
</reference>
<feature type="transmembrane region" description="Helical" evidence="2">
    <location>
        <begin position="351"/>
        <end position="371"/>
    </location>
</feature>
<protein>
    <submittedName>
        <fullName evidence="3">Uncharacterized protein</fullName>
    </submittedName>
</protein>
<feature type="region of interest" description="Disordered" evidence="1">
    <location>
        <begin position="383"/>
        <end position="405"/>
    </location>
</feature>
<name>A0A6G4ABT0_9ACTN</name>
<feature type="transmembrane region" description="Helical" evidence="2">
    <location>
        <begin position="69"/>
        <end position="91"/>
    </location>
</feature>
<evidence type="ECO:0000256" key="2">
    <source>
        <dbReference type="SAM" id="Phobius"/>
    </source>
</evidence>
<feature type="transmembrane region" description="Helical" evidence="2">
    <location>
        <begin position="156"/>
        <end position="176"/>
    </location>
</feature>
<dbReference type="Proteomes" id="UP000476310">
    <property type="component" value="Unassembled WGS sequence"/>
</dbReference>
<dbReference type="RefSeq" id="WP_164425733.1">
    <property type="nucleotide sequence ID" value="NZ_JAAIKT010000008.1"/>
</dbReference>
<feature type="transmembrane region" description="Helical" evidence="2">
    <location>
        <begin position="118"/>
        <end position="136"/>
    </location>
</feature>
<keyword evidence="4" id="KW-1185">Reference proteome</keyword>
<comment type="caution">
    <text evidence="3">The sequence shown here is derived from an EMBL/GenBank/DDBJ whole genome shotgun (WGS) entry which is preliminary data.</text>
</comment>
<feature type="transmembrane region" description="Helical" evidence="2">
    <location>
        <begin position="31"/>
        <end position="49"/>
    </location>
</feature>
<feature type="transmembrane region" description="Helical" evidence="2">
    <location>
        <begin position="285"/>
        <end position="305"/>
    </location>
</feature>
<gene>
    <name evidence="3" type="ORF">G4H13_09705</name>
</gene>
<keyword evidence="2" id="KW-0812">Transmembrane</keyword>